<proteinExistence type="predicted"/>
<evidence type="ECO:0000313" key="3">
    <source>
        <dbReference type="EMBL" id="KKU21454.1"/>
    </source>
</evidence>
<dbReference type="GO" id="GO:0046872">
    <property type="term" value="F:metal ion binding"/>
    <property type="evidence" value="ECO:0007669"/>
    <property type="project" value="UniProtKB-KW"/>
</dbReference>
<gene>
    <name evidence="3" type="ORF">UX33_C0026G0004</name>
</gene>
<dbReference type="Gene3D" id="3.20.20.70">
    <property type="entry name" value="Aldolase class I"/>
    <property type="match status" value="1"/>
</dbReference>
<comment type="caution">
    <text evidence="3">The sequence shown here is derived from an EMBL/GenBank/DDBJ whole genome shotgun (WGS) entry which is preliminary data.</text>
</comment>
<reference evidence="3 4" key="1">
    <citation type="journal article" date="2015" name="Nature">
        <title>rRNA introns, odd ribosomes, and small enigmatic genomes across a large radiation of phyla.</title>
        <authorList>
            <person name="Brown C.T."/>
            <person name="Hug L.A."/>
            <person name="Thomas B.C."/>
            <person name="Sharon I."/>
            <person name="Castelle C.J."/>
            <person name="Singh A."/>
            <person name="Wilkins M.J."/>
            <person name="Williams K.H."/>
            <person name="Banfield J.F."/>
        </authorList>
    </citation>
    <scope>NUCLEOTIDE SEQUENCE [LARGE SCALE GENOMIC DNA]</scope>
</reference>
<dbReference type="CDD" id="cd00429">
    <property type="entry name" value="RPE"/>
    <property type="match status" value="1"/>
</dbReference>
<dbReference type="Proteomes" id="UP000034569">
    <property type="component" value="Unassembled WGS sequence"/>
</dbReference>
<evidence type="ECO:0000313" key="4">
    <source>
        <dbReference type="Proteomes" id="UP000034569"/>
    </source>
</evidence>
<organism evidence="3 4">
    <name type="scientific">Candidatus Azambacteria bacterium GW2011_GWC1_46_13</name>
    <dbReference type="NCBI Taxonomy" id="1618619"/>
    <lineage>
        <taxon>Bacteria</taxon>
        <taxon>Candidatus Azamiibacteriota</taxon>
    </lineage>
</organism>
<dbReference type="GO" id="GO:0016857">
    <property type="term" value="F:racemase and epimerase activity, acting on carbohydrates and derivatives"/>
    <property type="evidence" value="ECO:0007669"/>
    <property type="project" value="InterPro"/>
</dbReference>
<dbReference type="PANTHER" id="PTHR11749">
    <property type="entry name" value="RIBULOSE-5-PHOSPHATE-3-EPIMERASE"/>
    <property type="match status" value="1"/>
</dbReference>
<evidence type="ECO:0000256" key="1">
    <source>
        <dbReference type="ARBA" id="ARBA00022723"/>
    </source>
</evidence>
<dbReference type="GO" id="GO:0005975">
    <property type="term" value="P:carbohydrate metabolic process"/>
    <property type="evidence" value="ECO:0007669"/>
    <property type="project" value="InterPro"/>
</dbReference>
<dbReference type="SUPFAM" id="SSF51366">
    <property type="entry name" value="Ribulose-phoshate binding barrel"/>
    <property type="match status" value="1"/>
</dbReference>
<dbReference type="AlphaFoldDB" id="A0A0G1NLI4"/>
<dbReference type="InterPro" id="IPR000056">
    <property type="entry name" value="Ribul_P_3_epim-like"/>
</dbReference>
<dbReference type="InterPro" id="IPR013785">
    <property type="entry name" value="Aldolase_TIM"/>
</dbReference>
<accession>A0A0G1NLI4</accession>
<dbReference type="InterPro" id="IPR011060">
    <property type="entry name" value="RibuloseP-bd_barrel"/>
</dbReference>
<dbReference type="EMBL" id="LCLU01000026">
    <property type="protein sequence ID" value="KKU21454.1"/>
    <property type="molecule type" value="Genomic_DNA"/>
</dbReference>
<dbReference type="Pfam" id="PF00834">
    <property type="entry name" value="Ribul_P_3_epim"/>
    <property type="match status" value="1"/>
</dbReference>
<name>A0A0G1NLI4_9BACT</name>
<keyword evidence="2" id="KW-0413">Isomerase</keyword>
<keyword evidence="1" id="KW-0479">Metal-binding</keyword>
<protein>
    <submittedName>
        <fullName evidence="3">Ribulose-phosphate 3-epimerase</fullName>
    </submittedName>
</protein>
<sequence>MIQIIPAINVEKFEDLIKQVRAVEPYAGWVHFDVADGTFTSNEIWHEPFDLLDFKTDLFIEAHLMVARPEKKIDRWLVPWVRRVIVHFETVRDLNEIIKKCRKAKVEIGVAINPETPEGVLKPFCEKVDLIQILAVKPGLAGQKFDDKALRKIHHLRRLCPLSIIEVDGGIQVGVARQAVRAGADILVSASAIFGTGKSVEYAIRELKEDAIAGLTEE</sequence>
<evidence type="ECO:0000256" key="2">
    <source>
        <dbReference type="ARBA" id="ARBA00023235"/>
    </source>
</evidence>